<sequence>MKLSRKAKRYDDTVLPGDFGGFEPFSHGDAEGEGEVRGALRHTLNGVELGHITLERPAAKKQTFAKLKSRAEVLSRQLNYLDEHLEIVDHDRRGMYIQLRSLPPYKDDSQIRFNEISIGRDRVVVKRIAFYRRDEVKQEVALTLTQDLLERLMADLRDVLSPV</sequence>
<dbReference type="EMBL" id="AP027080">
    <property type="protein sequence ID" value="BDU70952.1"/>
    <property type="molecule type" value="Genomic_DNA"/>
</dbReference>
<dbReference type="KEGG" id="msil:METEAL_01260"/>
<organism evidence="1 2">
    <name type="scientific">Mesoterricola silvestris</name>
    <dbReference type="NCBI Taxonomy" id="2927979"/>
    <lineage>
        <taxon>Bacteria</taxon>
        <taxon>Pseudomonadati</taxon>
        <taxon>Acidobacteriota</taxon>
        <taxon>Holophagae</taxon>
        <taxon>Holophagales</taxon>
        <taxon>Holophagaceae</taxon>
        <taxon>Mesoterricola</taxon>
    </lineage>
</organism>
<dbReference type="AlphaFoldDB" id="A0AA48GNA0"/>
<protein>
    <submittedName>
        <fullName evidence="1">Uncharacterized protein</fullName>
    </submittedName>
</protein>
<evidence type="ECO:0000313" key="1">
    <source>
        <dbReference type="EMBL" id="BDU70952.1"/>
    </source>
</evidence>
<gene>
    <name evidence="1" type="ORF">METEAL_01260</name>
</gene>
<dbReference type="Proteomes" id="UP001238179">
    <property type="component" value="Chromosome"/>
</dbReference>
<name>A0AA48GNA0_9BACT</name>
<dbReference type="RefSeq" id="WP_316413849.1">
    <property type="nucleotide sequence ID" value="NZ_AP027080.1"/>
</dbReference>
<evidence type="ECO:0000313" key="2">
    <source>
        <dbReference type="Proteomes" id="UP001238179"/>
    </source>
</evidence>
<proteinExistence type="predicted"/>
<accession>A0AA48GNA0</accession>
<reference evidence="2" key="1">
    <citation type="journal article" date="2023" name="Int. J. Syst. Evol. Microbiol.">
        <title>Mesoterricola silvestris gen. nov., sp. nov., Mesoterricola sediminis sp. nov., Geothrix oryzae sp. nov., Geothrix edaphica sp. nov., Geothrix rubra sp. nov., and Geothrix limicola sp. nov., six novel members of Acidobacteriota isolated from soils.</title>
        <authorList>
            <person name="Itoh H."/>
            <person name="Sugisawa Y."/>
            <person name="Mise K."/>
            <person name="Xu Z."/>
            <person name="Kuniyasu M."/>
            <person name="Ushijima N."/>
            <person name="Kawano K."/>
            <person name="Kobayashi E."/>
            <person name="Shiratori Y."/>
            <person name="Masuda Y."/>
            <person name="Senoo K."/>
        </authorList>
    </citation>
    <scope>NUCLEOTIDE SEQUENCE [LARGE SCALE GENOMIC DNA]</scope>
    <source>
        <strain evidence="2">W79</strain>
    </source>
</reference>
<keyword evidence="2" id="KW-1185">Reference proteome</keyword>